<dbReference type="EMBL" id="BMAW01101535">
    <property type="protein sequence ID" value="GFS99861.1"/>
    <property type="molecule type" value="Genomic_DNA"/>
</dbReference>
<proteinExistence type="predicted"/>
<protein>
    <submittedName>
        <fullName evidence="1">Uncharacterized protein</fullName>
    </submittedName>
</protein>
<evidence type="ECO:0000313" key="1">
    <source>
        <dbReference type="EMBL" id="GFS99861.1"/>
    </source>
</evidence>
<name>A0A8X6N8C6_NEPPI</name>
<organism evidence="1 2">
    <name type="scientific">Nephila pilipes</name>
    <name type="common">Giant wood spider</name>
    <name type="synonym">Nephila maculata</name>
    <dbReference type="NCBI Taxonomy" id="299642"/>
    <lineage>
        <taxon>Eukaryota</taxon>
        <taxon>Metazoa</taxon>
        <taxon>Ecdysozoa</taxon>
        <taxon>Arthropoda</taxon>
        <taxon>Chelicerata</taxon>
        <taxon>Arachnida</taxon>
        <taxon>Araneae</taxon>
        <taxon>Araneomorphae</taxon>
        <taxon>Entelegynae</taxon>
        <taxon>Araneoidea</taxon>
        <taxon>Nephilidae</taxon>
        <taxon>Nephila</taxon>
    </lineage>
</organism>
<accession>A0A8X6N8C6</accession>
<gene>
    <name evidence="1" type="ORF">NPIL_417771</name>
</gene>
<dbReference type="Proteomes" id="UP000887013">
    <property type="component" value="Unassembled WGS sequence"/>
</dbReference>
<comment type="caution">
    <text evidence="1">The sequence shown here is derived from an EMBL/GenBank/DDBJ whole genome shotgun (WGS) entry which is preliminary data.</text>
</comment>
<dbReference type="AlphaFoldDB" id="A0A8X6N8C6"/>
<evidence type="ECO:0000313" key="2">
    <source>
        <dbReference type="Proteomes" id="UP000887013"/>
    </source>
</evidence>
<sequence length="90" mass="9926">MPFCVPQRQRNSPPRPVTIRKVTGCYVNQRVWPKAKCTPHDGLTSSPIPCLIVCGQHSGMTKLYSPSQPSVKTFIAVLPTSTQEKAMESV</sequence>
<reference evidence="1" key="1">
    <citation type="submission" date="2020-08" db="EMBL/GenBank/DDBJ databases">
        <title>Multicomponent nature underlies the extraordinary mechanical properties of spider dragline silk.</title>
        <authorList>
            <person name="Kono N."/>
            <person name="Nakamura H."/>
            <person name="Mori M."/>
            <person name="Yoshida Y."/>
            <person name="Ohtoshi R."/>
            <person name="Malay A.D."/>
            <person name="Moran D.A.P."/>
            <person name="Tomita M."/>
            <person name="Numata K."/>
            <person name="Arakawa K."/>
        </authorList>
    </citation>
    <scope>NUCLEOTIDE SEQUENCE</scope>
</reference>
<keyword evidence="2" id="KW-1185">Reference proteome</keyword>